<dbReference type="InterPro" id="IPR050807">
    <property type="entry name" value="TransReg_Diox_bact_type"/>
</dbReference>
<dbReference type="PANTHER" id="PTHR46797">
    <property type="entry name" value="HTH-TYPE TRANSCRIPTIONAL REGULATOR"/>
    <property type="match status" value="1"/>
</dbReference>
<gene>
    <name evidence="3" type="ordered locus">Veis_2734</name>
</gene>
<organism evidence="3 4">
    <name type="scientific">Verminephrobacter eiseniae (strain EF01-2)</name>
    <dbReference type="NCBI Taxonomy" id="391735"/>
    <lineage>
        <taxon>Bacteria</taxon>
        <taxon>Pseudomonadati</taxon>
        <taxon>Pseudomonadota</taxon>
        <taxon>Betaproteobacteria</taxon>
        <taxon>Burkholderiales</taxon>
        <taxon>Comamonadaceae</taxon>
        <taxon>Verminephrobacter</taxon>
    </lineage>
</organism>
<dbReference type="InterPro" id="IPR014710">
    <property type="entry name" value="RmlC-like_jellyroll"/>
</dbReference>
<keyword evidence="4" id="KW-1185">Reference proteome</keyword>
<dbReference type="HOGENOM" id="CLU_085376_1_2_4"/>
<dbReference type="Gene3D" id="1.10.260.40">
    <property type="entry name" value="lambda repressor-like DNA-binding domains"/>
    <property type="match status" value="1"/>
</dbReference>
<dbReference type="KEGG" id="vei:Veis_2734"/>
<dbReference type="Gene3D" id="2.60.120.10">
    <property type="entry name" value="Jelly Rolls"/>
    <property type="match status" value="1"/>
</dbReference>
<dbReference type="Pfam" id="PF07883">
    <property type="entry name" value="Cupin_2"/>
    <property type="match status" value="1"/>
</dbReference>
<dbReference type="CDD" id="cd00093">
    <property type="entry name" value="HTH_XRE"/>
    <property type="match status" value="1"/>
</dbReference>
<dbReference type="SUPFAM" id="SSF51182">
    <property type="entry name" value="RmlC-like cupins"/>
    <property type="match status" value="1"/>
</dbReference>
<dbReference type="EMBL" id="CP000542">
    <property type="protein sequence ID" value="ABM58476.1"/>
    <property type="molecule type" value="Genomic_DNA"/>
</dbReference>
<dbReference type="PANTHER" id="PTHR46797:SF1">
    <property type="entry name" value="METHYLPHOSPHONATE SYNTHASE"/>
    <property type="match status" value="1"/>
</dbReference>
<proteinExistence type="predicted"/>
<feature type="domain" description="HTH cro/C1-type" evidence="2">
    <location>
        <begin position="6"/>
        <end position="60"/>
    </location>
</feature>
<dbReference type="GO" id="GO:0003677">
    <property type="term" value="F:DNA binding"/>
    <property type="evidence" value="ECO:0007669"/>
    <property type="project" value="UniProtKB-KW"/>
</dbReference>
<protein>
    <submittedName>
        <fullName evidence="3">Transcriptional regulator</fullName>
    </submittedName>
</protein>
<dbReference type="InterPro" id="IPR001387">
    <property type="entry name" value="Cro/C1-type_HTH"/>
</dbReference>
<dbReference type="eggNOG" id="COG3837">
    <property type="taxonomic scope" value="Bacteria"/>
</dbReference>
<keyword evidence="1" id="KW-0238">DNA-binding</keyword>
<dbReference type="Proteomes" id="UP000000374">
    <property type="component" value="Chromosome"/>
</dbReference>
<dbReference type="eggNOG" id="COG1396">
    <property type="taxonomic scope" value="Bacteria"/>
</dbReference>
<dbReference type="STRING" id="391735.Veis_2734"/>
<name>A1WLG9_VEREI</name>
<dbReference type="GO" id="GO:0005829">
    <property type="term" value="C:cytosol"/>
    <property type="evidence" value="ECO:0007669"/>
    <property type="project" value="TreeGrafter"/>
</dbReference>
<evidence type="ECO:0000256" key="1">
    <source>
        <dbReference type="ARBA" id="ARBA00023125"/>
    </source>
</evidence>
<evidence type="ECO:0000313" key="4">
    <source>
        <dbReference type="Proteomes" id="UP000000374"/>
    </source>
</evidence>
<dbReference type="GeneID" id="76461240"/>
<dbReference type="CDD" id="cd02209">
    <property type="entry name" value="cupin_XRE_C"/>
    <property type="match status" value="1"/>
</dbReference>
<reference evidence="4" key="1">
    <citation type="submission" date="2006-12" db="EMBL/GenBank/DDBJ databases">
        <title>Complete sequence of chromosome 1 of Verminephrobacter eiseniae EF01-2.</title>
        <authorList>
            <person name="Copeland A."/>
            <person name="Lucas S."/>
            <person name="Lapidus A."/>
            <person name="Barry K."/>
            <person name="Detter J.C."/>
            <person name="Glavina del Rio T."/>
            <person name="Dalin E."/>
            <person name="Tice H."/>
            <person name="Pitluck S."/>
            <person name="Chertkov O."/>
            <person name="Brettin T."/>
            <person name="Bruce D."/>
            <person name="Han C."/>
            <person name="Tapia R."/>
            <person name="Gilna P."/>
            <person name="Schmutz J."/>
            <person name="Larimer F."/>
            <person name="Land M."/>
            <person name="Hauser L."/>
            <person name="Kyrpides N."/>
            <person name="Kim E."/>
            <person name="Stahl D."/>
            <person name="Richardson P."/>
        </authorList>
    </citation>
    <scope>NUCLEOTIDE SEQUENCE [LARGE SCALE GENOMIC DNA]</scope>
    <source>
        <strain evidence="4">EF01-2</strain>
    </source>
</reference>
<dbReference type="InterPro" id="IPR013096">
    <property type="entry name" value="Cupin_2"/>
</dbReference>
<dbReference type="InterPro" id="IPR011051">
    <property type="entry name" value="RmlC_Cupin_sf"/>
</dbReference>
<evidence type="ECO:0000313" key="3">
    <source>
        <dbReference type="EMBL" id="ABM58476.1"/>
    </source>
</evidence>
<sequence>MLGKRLHELRLTRGMSLRALAQAAGVSPTLLSQIERGVTEPSLSTLRALSAVFGESMAALFRDPAAPSVWLSRPGERTQITGPKGTVSYERLTHGNAPMEVLRAVFVPGQYSVAGTISHASVECLYVIRGTMTVEVAGIAHQVQAAEAITFDAIHAHRYINRGAVDAEIVLSVTPPIP</sequence>
<dbReference type="InterPro" id="IPR010982">
    <property type="entry name" value="Lambda_DNA-bd_dom_sf"/>
</dbReference>
<evidence type="ECO:0000259" key="2">
    <source>
        <dbReference type="PROSITE" id="PS50943"/>
    </source>
</evidence>
<dbReference type="SUPFAM" id="SSF47413">
    <property type="entry name" value="lambda repressor-like DNA-binding domains"/>
    <property type="match status" value="1"/>
</dbReference>
<dbReference type="PROSITE" id="PS50943">
    <property type="entry name" value="HTH_CROC1"/>
    <property type="match status" value="1"/>
</dbReference>
<dbReference type="OrthoDB" id="9805356at2"/>
<dbReference type="RefSeq" id="WP_011810474.1">
    <property type="nucleotide sequence ID" value="NC_008786.1"/>
</dbReference>
<dbReference type="Pfam" id="PF01381">
    <property type="entry name" value="HTH_3"/>
    <property type="match status" value="1"/>
</dbReference>
<dbReference type="AlphaFoldDB" id="A1WLG9"/>
<accession>A1WLG9</accession>
<dbReference type="GO" id="GO:0003700">
    <property type="term" value="F:DNA-binding transcription factor activity"/>
    <property type="evidence" value="ECO:0007669"/>
    <property type="project" value="TreeGrafter"/>
</dbReference>
<dbReference type="SMART" id="SM00530">
    <property type="entry name" value="HTH_XRE"/>
    <property type="match status" value="1"/>
</dbReference>